<organism evidence="5">
    <name type="scientific">Mytilus galloprovincialis</name>
    <name type="common">Mediterranean mussel</name>
    <dbReference type="NCBI Taxonomy" id="29158"/>
    <lineage>
        <taxon>Eukaryota</taxon>
        <taxon>Metazoa</taxon>
        <taxon>Spiralia</taxon>
        <taxon>Lophotrochozoa</taxon>
        <taxon>Mollusca</taxon>
        <taxon>Bivalvia</taxon>
        <taxon>Autobranchia</taxon>
        <taxon>Pteriomorphia</taxon>
        <taxon>Mytilida</taxon>
        <taxon>Mytiloidea</taxon>
        <taxon>Mytilidae</taxon>
        <taxon>Mytilinae</taxon>
        <taxon>Mytilus</taxon>
    </lineage>
</organism>
<dbReference type="InterPro" id="IPR050111">
    <property type="entry name" value="C-type_lectin/snaclec_domain"/>
</dbReference>
<sequence>MCSCNCLRVFISISLIIGISGLRCPLYWQLQNGDSCYRFRFRNLLSWGNAEAWCQSQNAHLVKLETATERDWVVGNLQKVQQNPFRNNTSITSFWTGLNNNGTSGGNFVWADGSAVDPTVVRGQSIIITAQRGRCVKFVNNKLTNVKCAESNGYICERHIGIPLTCEADRKWQSFNNFCYRVYGQNGATWDGAQQQCDQQGGNLFTVESSTEETVIHDFSVNLQKDFWIGVKSYPQGNSYTWLLAKGNETLTPRLAYWSPTPVLQSSQYNNTCVYVKYSTDSSDVAWTTDTCATKRNFVCKKAEGTCQPGWLAHQNRCYQFNTQYTLSWQQSDQYCKTQGGRLVESYGKTATNFINSYLSQFQDARIDSFWIGGTDNNTNNYTWSYGQQIKYQNWAVNPPANTANRQDCVYINTDDVLGQWRTTSSCGVPKPFICIIGFDQPVQAVTTPKPSLICDDHWTLKSGRCFQFNDTKKTWLDARESCQSQGGDLATVDTNTIHSFVIGSINRNDNEYWIGLNDRTQNRKYIWIQSGSQLSSFNKWCKNEPNDYTGTESCVQYFTTNLCWNDRSCSAQLKYICQKSPRNIPLRPPVTTAAALISAKCGPGWQERPQSQYCYSFQGDLLSWQDARQVCQKMGGDLASVHDRAEQVYIQTQLSSSFSMWMWLGGTDRSREGGWSWSDGTPFQFLNWAGGEPNGNKRENCIQIYTTLRDQQWNDGPCNGRQGFICKKSYGTITTIPPRATPQVPAGQFLGCPSFWKKHGTSCWLFVQKMVPADVARKTCQQYGGYLATVNSQDEQNFMNANIPKPMKGTTGIFNGGAVWIGLSDRITENYFVWDEGRPVAYTNWGPAEPNNWHNMDEDCVAVWLLDGSWFDITCNTPLPGYVCRKSAQVVASTGVDPLLKGCTKPYRGIGYGASCYALRDALSGATPVSWQLAQSACQTTFGGQLATVNDRYVQSFLASYIDTRKDNFWIGLSDQVTPGTYAWIQGQADKFTFWNSNHTGNERNTCVVMRTMHPIGLWDNKQCTESHNYICETPRTGFTPAPTTAPKILPCPPGWKSFATFCYKLYNQRMTWLQGRDYCNGLGGDIVSIQSQPEADFIKSNYISRNTVWLGINDWDVENVWVWSDKSAVTFTAWNRGEPNNYNNEDCAMIVPNGKWVDINCFSKQLVICKRLMGTPFVTTVTPPIGITSIACGVESMWLFYNGSCYMTSPVGRNAQLSWYDARKYCNNFGSDLASIHTNDENSFVYSIAKKNKEEYWIGLNELENPGKLKWINNDAVDFINWDQNEPNDQYGAERCTAMKALNGNWMDDNCNMKMGFICKKRVGEGPPTTTSPPALPGGCRDSFVPSPFSNKCFYLSNSTALMTWNQSLKFCQTHFQRPYDMASISDEMEQAFLTSLVQGLKSNVWIGLNDLRFSRQFVWQDNSQFKYNNWAEREPNGRNRIVKGIGFVNQEKCVEMYTQGYLAGSWNDQNCDLQRYTICEGTKVPGLPDTGTPTGSCSKPEYTFRGTSCYKFIGSPAANWKDAETKCQADGAVLVTINDVYENAFVEANMGPNVDYWIGFKYNRDTTSFAWQRNWPVKFTNWAFGEPSNGPLDLCVKSRNGQWDSTGCTRSMGYVCEINSAPLPPVTSAPIGHCKNPDETIYNNFCYYFSPLTYMDWPSAGYTCTKRGMDLVSITSAIELDYVFTTSLNARSRNGKHIAQNIWIGLNKGLQSSFQWTDNTPYSYNNWNVGEPSDPINSTTEECVEMYRDSAKWNDVNCNKKNAFVCKGRAVLPSKFNPPSTITPGVTFPTFPNIFPVTTFGPNGQPVGTTKRQTPKPLSGITFAQPTGHMTGPNGYLQDRFVNKKHGLTGGRLAAVIIVIVLVLGIGALFGFLYWRKRNPTASTSEKGGSGGGSGFDNALFNKENEEVNIDNTA</sequence>
<keyword evidence="5" id="KW-0430">Lectin</keyword>
<keyword evidence="3" id="KW-1133">Transmembrane helix</keyword>
<dbReference type="CDD" id="cd00037">
    <property type="entry name" value="CLECT"/>
    <property type="match status" value="11"/>
</dbReference>
<feature type="domain" description="C-type lectin" evidence="4">
    <location>
        <begin position="1060"/>
        <end position="1172"/>
    </location>
</feature>
<feature type="domain" description="C-type lectin" evidence="4">
    <location>
        <begin position="1203"/>
        <end position="1322"/>
    </location>
</feature>
<dbReference type="EMBL" id="KP125930">
    <property type="protein sequence ID" value="AJQ21525.1"/>
    <property type="molecule type" value="mRNA"/>
</dbReference>
<protein>
    <submittedName>
        <fullName evidence="5">Membrane-bound C-type lectin</fullName>
    </submittedName>
</protein>
<keyword evidence="1" id="KW-1015">Disulfide bond</keyword>
<feature type="domain" description="C-type lectin" evidence="4">
    <location>
        <begin position="1351"/>
        <end position="1483"/>
    </location>
</feature>
<dbReference type="Gene3D" id="3.10.100.10">
    <property type="entry name" value="Mannose-Binding Protein A, subunit A"/>
    <property type="match status" value="12"/>
</dbReference>
<feature type="domain" description="C-type lectin" evidence="4">
    <location>
        <begin position="760"/>
        <end position="877"/>
    </location>
</feature>
<name>A0A0C5PIX4_MYTGA</name>
<dbReference type="PANTHER" id="PTHR22803">
    <property type="entry name" value="MANNOSE, PHOSPHOLIPASE, LECTIN RECEPTOR RELATED"/>
    <property type="match status" value="1"/>
</dbReference>
<feature type="domain" description="C-type lectin" evidence="4">
    <location>
        <begin position="913"/>
        <end position="1034"/>
    </location>
</feature>
<evidence type="ECO:0000256" key="1">
    <source>
        <dbReference type="ARBA" id="ARBA00023157"/>
    </source>
</evidence>
<feature type="region of interest" description="Disordered" evidence="2">
    <location>
        <begin position="1884"/>
        <end position="1917"/>
    </location>
</feature>
<dbReference type="InterPro" id="IPR001304">
    <property type="entry name" value="C-type_lectin-like"/>
</dbReference>
<evidence type="ECO:0000259" key="4">
    <source>
        <dbReference type="PROSITE" id="PS50041"/>
    </source>
</evidence>
<proteinExistence type="evidence at transcript level"/>
<feature type="domain" description="C-type lectin" evidence="4">
    <location>
        <begin position="611"/>
        <end position="728"/>
    </location>
</feature>
<dbReference type="PROSITE" id="PS00615">
    <property type="entry name" value="C_TYPE_LECTIN_1"/>
    <property type="match status" value="9"/>
</dbReference>
<accession>A0A0C5PIX4</accession>
<evidence type="ECO:0000256" key="3">
    <source>
        <dbReference type="SAM" id="Phobius"/>
    </source>
</evidence>
<feature type="domain" description="C-type lectin" evidence="4">
    <location>
        <begin position="314"/>
        <end position="436"/>
    </location>
</feature>
<dbReference type="InterPro" id="IPR016187">
    <property type="entry name" value="CTDL_fold"/>
</dbReference>
<feature type="domain" description="C-type lectin" evidence="4">
    <location>
        <begin position="1508"/>
        <end position="1620"/>
    </location>
</feature>
<keyword evidence="3" id="KW-0812">Transmembrane</keyword>
<dbReference type="SMART" id="SM00034">
    <property type="entry name" value="CLECT"/>
    <property type="match status" value="12"/>
</dbReference>
<feature type="transmembrane region" description="Helical" evidence="3">
    <location>
        <begin position="7"/>
        <end position="28"/>
    </location>
</feature>
<dbReference type="SMR" id="A0A0C5PIX4"/>
<dbReference type="GO" id="GO:0030246">
    <property type="term" value="F:carbohydrate binding"/>
    <property type="evidence" value="ECO:0007669"/>
    <property type="project" value="UniProtKB-KW"/>
</dbReference>
<feature type="domain" description="C-type lectin" evidence="4">
    <location>
        <begin position="32"/>
        <end position="157"/>
    </location>
</feature>
<dbReference type="PROSITE" id="PS50041">
    <property type="entry name" value="C_TYPE_LECTIN_2"/>
    <property type="match status" value="12"/>
</dbReference>
<feature type="domain" description="C-type lectin" evidence="4">
    <location>
        <begin position="1645"/>
        <end position="1770"/>
    </location>
</feature>
<reference evidence="5" key="1">
    <citation type="journal article" date="2015" name="Fish Shellfish Immunol.">
        <title>An updated molecular basis for mussel immunity.</title>
        <authorList>
            <person name="Gerdol M."/>
            <person name="Venier P."/>
        </authorList>
    </citation>
    <scope>NUCLEOTIDE SEQUENCE</scope>
</reference>
<keyword evidence="3" id="KW-0472">Membrane</keyword>
<dbReference type="InterPro" id="IPR016186">
    <property type="entry name" value="C-type_lectin-like/link_sf"/>
</dbReference>
<dbReference type="Pfam" id="PF00059">
    <property type="entry name" value="Lectin_C"/>
    <property type="match status" value="12"/>
</dbReference>
<feature type="domain" description="C-type lectin" evidence="4">
    <location>
        <begin position="462"/>
        <end position="579"/>
    </location>
</feature>
<feature type="transmembrane region" description="Helical" evidence="3">
    <location>
        <begin position="1856"/>
        <end position="1878"/>
    </location>
</feature>
<evidence type="ECO:0000256" key="2">
    <source>
        <dbReference type="SAM" id="MobiDB-lite"/>
    </source>
</evidence>
<dbReference type="InterPro" id="IPR018378">
    <property type="entry name" value="C-type_lectin_CS"/>
</dbReference>
<evidence type="ECO:0000313" key="5">
    <source>
        <dbReference type="EMBL" id="AJQ21525.1"/>
    </source>
</evidence>
<dbReference type="SUPFAM" id="SSF56436">
    <property type="entry name" value="C-type lectin-like"/>
    <property type="match status" value="12"/>
</dbReference>
<feature type="domain" description="C-type lectin" evidence="4">
    <location>
        <begin position="175"/>
        <end position="301"/>
    </location>
</feature>